<feature type="compositionally biased region" description="Low complexity" evidence="8">
    <location>
        <begin position="385"/>
        <end position="397"/>
    </location>
</feature>
<dbReference type="OMA" id="QNRLWVF"/>
<dbReference type="Proteomes" id="UP000006038">
    <property type="component" value="Chromosome 8"/>
</dbReference>
<name>J3MQ35_ORYBR</name>
<keyword evidence="10" id="KW-1185">Reference proteome</keyword>
<dbReference type="PROSITE" id="PS50005">
    <property type="entry name" value="TPR"/>
    <property type="match status" value="1"/>
</dbReference>
<evidence type="ECO:0000313" key="10">
    <source>
        <dbReference type="Proteomes" id="UP000006038"/>
    </source>
</evidence>
<evidence type="ECO:0000256" key="4">
    <source>
        <dbReference type="ARBA" id="ARBA00023054"/>
    </source>
</evidence>
<dbReference type="PANTHER" id="PTHR36326">
    <property type="entry name" value="PROTEIN POLLENLESS 3-LIKE 2"/>
    <property type="match status" value="1"/>
</dbReference>
<keyword evidence="2" id="KW-0677">Repeat</keyword>
<keyword evidence="3 7" id="KW-0802">TPR repeat</keyword>
<dbReference type="GeneID" id="102703992"/>
<evidence type="ECO:0000256" key="6">
    <source>
        <dbReference type="ARBA" id="ARBA00025750"/>
    </source>
</evidence>
<dbReference type="PANTHER" id="PTHR36326:SF7">
    <property type="entry name" value="PROTEIN POLLENLESS 3-LIKE 2"/>
    <property type="match status" value="1"/>
</dbReference>
<sequence>MATVLRQANRAEEAIEAIRSFRDRCPNEAQESLDNILLDLYKKCGRTKEQIEMLTMRLRIVDEELASGRWKTKLSKSHGRVVYLSLRDEKARLLGNLAWAHMQSENYDEAEMLYRQALAIEADYNKECNLAICLIKTGKVAEAKYLLQSIPDNCSDESHVRSFARATEMLKELESPTLPSPITQIKSKESLIWLAIDAENLEHLQPQILSTALTQMKSEEPHISAPAVAEKQEDCNSQVFPSPITQMKREEPQNMIATSGEKNKKCLDEYQDLSRLFNDAATPQSLLEKLRKRLVKEDTPNISTQHQAQIPSYTECLPKSNGVKDAIENPMQEGKAPVSVGKRWADMVEEDEHQLDDVRSTIGMDTTEQNVSSKHANEKMYRTPSSSQESSTFQMSSVGDHLQSSSAGSWRCNVSKISTDENVNLKFARTAPSWRQHKVEDYSNRVSQRLDTVHLSEKAQGTEQPPWRSSTAQRSLFPEWKSKCERCERYGHGYVPFGDSEHFQGSSHFEATHRWPKNATDARPWRPQNRLRVFQEITNGINQKVV</sequence>
<reference evidence="9" key="2">
    <citation type="submission" date="2013-04" db="UniProtKB">
        <authorList>
            <consortium name="EnsemblPlants"/>
        </authorList>
    </citation>
    <scope>IDENTIFICATION</scope>
</reference>
<dbReference type="Gene3D" id="1.25.40.10">
    <property type="entry name" value="Tetratricopeptide repeat domain"/>
    <property type="match status" value="1"/>
</dbReference>
<dbReference type="Gramene" id="OB08G12140.1">
    <property type="protein sequence ID" value="OB08G12140.1"/>
    <property type="gene ID" value="OB08G12140"/>
</dbReference>
<dbReference type="OrthoDB" id="667795at2759"/>
<evidence type="ECO:0000313" key="9">
    <source>
        <dbReference type="EnsemblPlants" id="OB08G12140.1"/>
    </source>
</evidence>
<keyword evidence="5" id="KW-0539">Nucleus</keyword>
<evidence type="ECO:0000256" key="5">
    <source>
        <dbReference type="ARBA" id="ARBA00023242"/>
    </source>
</evidence>
<keyword evidence="4" id="KW-0175">Coiled coil</keyword>
<accession>J3MQ35</accession>
<dbReference type="STRING" id="4533.J3MQ35"/>
<organism evidence="9">
    <name type="scientific">Oryza brachyantha</name>
    <name type="common">malo sina</name>
    <dbReference type="NCBI Taxonomy" id="4533"/>
    <lineage>
        <taxon>Eukaryota</taxon>
        <taxon>Viridiplantae</taxon>
        <taxon>Streptophyta</taxon>
        <taxon>Embryophyta</taxon>
        <taxon>Tracheophyta</taxon>
        <taxon>Spermatophyta</taxon>
        <taxon>Magnoliopsida</taxon>
        <taxon>Liliopsida</taxon>
        <taxon>Poales</taxon>
        <taxon>Poaceae</taxon>
        <taxon>BOP clade</taxon>
        <taxon>Oryzoideae</taxon>
        <taxon>Oryzeae</taxon>
        <taxon>Oryzinae</taxon>
        <taxon>Oryza</taxon>
    </lineage>
</organism>
<evidence type="ECO:0000256" key="1">
    <source>
        <dbReference type="ARBA" id="ARBA00004123"/>
    </source>
</evidence>
<dbReference type="SMART" id="SM00028">
    <property type="entry name" value="TPR"/>
    <property type="match status" value="1"/>
</dbReference>
<gene>
    <name evidence="9" type="primary">LOC102703992</name>
</gene>
<dbReference type="eggNOG" id="ENOG502SEAG">
    <property type="taxonomic scope" value="Eukaryota"/>
</dbReference>
<evidence type="ECO:0000256" key="3">
    <source>
        <dbReference type="ARBA" id="ARBA00022803"/>
    </source>
</evidence>
<dbReference type="Pfam" id="PF14559">
    <property type="entry name" value="TPR_19"/>
    <property type="match status" value="1"/>
</dbReference>
<reference evidence="9" key="1">
    <citation type="journal article" date="2013" name="Nat. Commun.">
        <title>Whole-genome sequencing of Oryza brachyantha reveals mechanisms underlying Oryza genome evolution.</title>
        <authorList>
            <person name="Chen J."/>
            <person name="Huang Q."/>
            <person name="Gao D."/>
            <person name="Wang J."/>
            <person name="Lang Y."/>
            <person name="Liu T."/>
            <person name="Li B."/>
            <person name="Bai Z."/>
            <person name="Luis Goicoechea J."/>
            <person name="Liang C."/>
            <person name="Chen C."/>
            <person name="Zhang W."/>
            <person name="Sun S."/>
            <person name="Liao Y."/>
            <person name="Zhang X."/>
            <person name="Yang L."/>
            <person name="Song C."/>
            <person name="Wang M."/>
            <person name="Shi J."/>
            <person name="Liu G."/>
            <person name="Liu J."/>
            <person name="Zhou H."/>
            <person name="Zhou W."/>
            <person name="Yu Q."/>
            <person name="An N."/>
            <person name="Chen Y."/>
            <person name="Cai Q."/>
            <person name="Wang B."/>
            <person name="Liu B."/>
            <person name="Min J."/>
            <person name="Huang Y."/>
            <person name="Wu H."/>
            <person name="Li Z."/>
            <person name="Zhang Y."/>
            <person name="Yin Y."/>
            <person name="Song W."/>
            <person name="Jiang J."/>
            <person name="Jackson S.A."/>
            <person name="Wing R.A."/>
            <person name="Wang J."/>
            <person name="Chen M."/>
        </authorList>
    </citation>
    <scope>NUCLEOTIDE SEQUENCE [LARGE SCALE GENOMIC DNA]</scope>
    <source>
        <strain evidence="9">cv. IRGC 101232</strain>
    </source>
</reference>
<evidence type="ECO:0000256" key="2">
    <source>
        <dbReference type="ARBA" id="ARBA00022737"/>
    </source>
</evidence>
<evidence type="ECO:0000256" key="7">
    <source>
        <dbReference type="PROSITE-ProRule" id="PRU00339"/>
    </source>
</evidence>
<comment type="similarity">
    <text evidence="6">Belongs to the MS5 protein family.</text>
</comment>
<comment type="subcellular location">
    <subcellularLocation>
        <location evidence="1">Nucleus</location>
    </subcellularLocation>
</comment>
<evidence type="ECO:0000256" key="8">
    <source>
        <dbReference type="SAM" id="MobiDB-lite"/>
    </source>
</evidence>
<dbReference type="AlphaFoldDB" id="J3MQ35"/>
<dbReference type="InterPro" id="IPR044961">
    <property type="entry name" value="MS5/SDI1"/>
</dbReference>
<dbReference type="InterPro" id="IPR019734">
    <property type="entry name" value="TPR_rpt"/>
</dbReference>
<dbReference type="RefSeq" id="XP_040382963.1">
    <property type="nucleotide sequence ID" value="XM_040527029.1"/>
</dbReference>
<dbReference type="SUPFAM" id="SSF48452">
    <property type="entry name" value="TPR-like"/>
    <property type="match status" value="1"/>
</dbReference>
<proteinExistence type="inferred from homology"/>
<dbReference type="GO" id="GO:0005634">
    <property type="term" value="C:nucleus"/>
    <property type="evidence" value="ECO:0007669"/>
    <property type="project" value="UniProtKB-SubCell"/>
</dbReference>
<feature type="region of interest" description="Disordered" evidence="8">
    <location>
        <begin position="367"/>
        <end position="406"/>
    </location>
</feature>
<feature type="repeat" description="TPR" evidence="7">
    <location>
        <begin position="91"/>
        <end position="124"/>
    </location>
</feature>
<protein>
    <submittedName>
        <fullName evidence="9">Uncharacterized protein</fullName>
    </submittedName>
</protein>
<dbReference type="InterPro" id="IPR011990">
    <property type="entry name" value="TPR-like_helical_dom_sf"/>
</dbReference>
<dbReference type="EnsemblPlants" id="OB08G12140.1">
    <property type="protein sequence ID" value="OB08G12140.1"/>
    <property type="gene ID" value="OB08G12140"/>
</dbReference>
<dbReference type="HOGENOM" id="CLU_018466_0_0_1"/>